<feature type="region of interest" description="Disordered" evidence="1">
    <location>
        <begin position="65"/>
        <end position="112"/>
    </location>
</feature>
<proteinExistence type="predicted"/>
<feature type="compositionally biased region" description="Basic and acidic residues" evidence="1">
    <location>
        <begin position="65"/>
        <end position="76"/>
    </location>
</feature>
<feature type="compositionally biased region" description="Basic and acidic residues" evidence="1">
    <location>
        <begin position="101"/>
        <end position="112"/>
    </location>
</feature>
<accession>A0A7R9H2D5</accession>
<gene>
    <name evidence="2" type="ORF">TPSB3V08_LOCUS4972</name>
</gene>
<evidence type="ECO:0000313" key="2">
    <source>
        <dbReference type="EMBL" id="CAD7405409.1"/>
    </source>
</evidence>
<reference evidence="2" key="1">
    <citation type="submission" date="2020-11" db="EMBL/GenBank/DDBJ databases">
        <authorList>
            <person name="Tran Van P."/>
        </authorList>
    </citation>
    <scope>NUCLEOTIDE SEQUENCE</scope>
</reference>
<dbReference type="EMBL" id="OD002511">
    <property type="protein sequence ID" value="CAD7405409.1"/>
    <property type="molecule type" value="Genomic_DNA"/>
</dbReference>
<sequence length="112" mass="12501">METITRKLKVVVYGKRERVLPLLNTPETNAVPTYVKAGTVFVKAVLSSFFFGNIDRAIVSSPDWKEFHSSPKESRDCPAVPAQPISRKQSPCGEQETGGDTSRHVDERLQLQ</sequence>
<evidence type="ECO:0000256" key="1">
    <source>
        <dbReference type="SAM" id="MobiDB-lite"/>
    </source>
</evidence>
<protein>
    <submittedName>
        <fullName evidence="2">Uncharacterized protein</fullName>
    </submittedName>
</protein>
<organism evidence="2">
    <name type="scientific">Timema poppense</name>
    <name type="common">Walking stick</name>
    <dbReference type="NCBI Taxonomy" id="170557"/>
    <lineage>
        <taxon>Eukaryota</taxon>
        <taxon>Metazoa</taxon>
        <taxon>Ecdysozoa</taxon>
        <taxon>Arthropoda</taxon>
        <taxon>Hexapoda</taxon>
        <taxon>Insecta</taxon>
        <taxon>Pterygota</taxon>
        <taxon>Neoptera</taxon>
        <taxon>Polyneoptera</taxon>
        <taxon>Phasmatodea</taxon>
        <taxon>Timematodea</taxon>
        <taxon>Timematoidea</taxon>
        <taxon>Timematidae</taxon>
        <taxon>Timema</taxon>
    </lineage>
</organism>
<name>A0A7R9H2D5_TIMPO</name>
<dbReference type="AlphaFoldDB" id="A0A7R9H2D5"/>